<dbReference type="GO" id="GO:0005829">
    <property type="term" value="C:cytosol"/>
    <property type="evidence" value="ECO:0007669"/>
    <property type="project" value="TreeGrafter"/>
</dbReference>
<dbReference type="HAMAP" id="MF_03198">
    <property type="entry name" value="Methyltr_EFM6"/>
    <property type="match status" value="1"/>
</dbReference>
<feature type="binding site" evidence="1">
    <location>
        <begin position="85"/>
        <end position="87"/>
    </location>
    <ligand>
        <name>S-adenosyl-L-methionine</name>
        <dbReference type="ChEBI" id="CHEBI:59789"/>
    </ligand>
</feature>
<evidence type="ECO:0000256" key="1">
    <source>
        <dbReference type="HAMAP-Rule" id="MF_03198"/>
    </source>
</evidence>
<comment type="subcellular location">
    <subcellularLocation>
        <location evidence="1">Cytoplasm</location>
    </subcellularLocation>
</comment>
<reference evidence="3" key="1">
    <citation type="submission" date="2016-03" db="EMBL/GenBank/DDBJ databases">
        <title>Updated assembly of Pseudogymnoascus destructans, the fungus causing white-nose syndrome of bats.</title>
        <authorList>
            <person name="Palmer J.M."/>
            <person name="Drees K.P."/>
            <person name="Foster J.T."/>
            <person name="Lindner D.L."/>
        </authorList>
    </citation>
    <scope>NUCLEOTIDE SEQUENCE [LARGE SCALE GENOMIC DNA]</scope>
    <source>
        <strain evidence="3">20631-21</strain>
    </source>
</reference>
<dbReference type="VEuPathDB" id="FungiDB:GMDG_07504"/>
<keyword evidence="1" id="KW-0963">Cytoplasm</keyword>
<proteinExistence type="inferred from homology"/>
<dbReference type="InterPro" id="IPR019410">
    <property type="entry name" value="Methyltransf_16"/>
</dbReference>
<evidence type="ECO:0000256" key="2">
    <source>
        <dbReference type="SAM" id="Phobius"/>
    </source>
</evidence>
<dbReference type="EMBL" id="KV441413">
    <property type="protein sequence ID" value="OAF54966.1"/>
    <property type="molecule type" value="Genomic_DNA"/>
</dbReference>
<feature type="transmembrane region" description="Helical" evidence="2">
    <location>
        <begin position="164"/>
        <end position="188"/>
    </location>
</feature>
<gene>
    <name evidence="1" type="primary">EFM6</name>
    <name evidence="3" type="ORF">VC83_08593</name>
</gene>
<dbReference type="SUPFAM" id="SSF53335">
    <property type="entry name" value="S-adenosyl-L-methionine-dependent methyltransferases"/>
    <property type="match status" value="1"/>
</dbReference>
<comment type="function">
    <text evidence="1">S-adenosyl-L-methionine-dependent protein-lysine N-methyltransferase that methylates elongation factor 1-alpha.</text>
</comment>
<keyword evidence="2" id="KW-0812">Transmembrane</keyword>
<protein>
    <recommendedName>
        <fullName evidence="1">Protein-lysine N-methyltransferase EFM6</fullName>
        <ecNumber evidence="1">2.1.1.-</ecNumber>
    </recommendedName>
    <alternativeName>
        <fullName evidence="1">Elongation factor methyltransferase 6</fullName>
    </alternativeName>
</protein>
<feature type="binding site" evidence="1">
    <location>
        <position position="156"/>
    </location>
    <ligand>
        <name>S-adenosyl-L-methionine</name>
        <dbReference type="ChEBI" id="CHEBI:59789"/>
    </ligand>
</feature>
<dbReference type="Proteomes" id="UP000077154">
    <property type="component" value="Unassembled WGS sequence"/>
</dbReference>
<dbReference type="OrthoDB" id="407325at2759"/>
<dbReference type="InterPro" id="IPR029063">
    <property type="entry name" value="SAM-dependent_MTases_sf"/>
</dbReference>
<dbReference type="GO" id="GO:0032259">
    <property type="term" value="P:methylation"/>
    <property type="evidence" value="ECO:0007669"/>
    <property type="project" value="UniProtKB-KW"/>
</dbReference>
<keyword evidence="2" id="KW-1133">Transmembrane helix</keyword>
<keyword evidence="2" id="KW-0472">Membrane</keyword>
<dbReference type="PANTHER" id="PTHR14614:SF152">
    <property type="entry name" value="PROTEIN-LYSINE N-METHYLTRANSFERASE EFM6"/>
    <property type="match status" value="1"/>
</dbReference>
<dbReference type="PANTHER" id="PTHR14614">
    <property type="entry name" value="HEPATOCELLULAR CARCINOMA-ASSOCIATED ANTIGEN"/>
    <property type="match status" value="1"/>
</dbReference>
<name>A0A176ZYI2_9PEZI</name>
<keyword evidence="1" id="KW-0949">S-adenosyl-L-methionine</keyword>
<keyword evidence="1" id="KW-0808">Transferase</keyword>
<feature type="transmembrane region" description="Helical" evidence="2">
    <location>
        <begin position="78"/>
        <end position="107"/>
    </location>
</feature>
<comment type="similarity">
    <text evidence="1">Belongs to the class I-like SAM-binding methyltransferase superfamily. METTL21 family. EFM6 subfamily.</text>
</comment>
<dbReference type="EC" id="2.1.1.-" evidence="1"/>
<dbReference type="GO" id="GO:0016279">
    <property type="term" value="F:protein-lysine N-methyltransferase activity"/>
    <property type="evidence" value="ECO:0007669"/>
    <property type="project" value="UniProtKB-UniRule"/>
</dbReference>
<dbReference type="InterPro" id="IPR033684">
    <property type="entry name" value="EFM6"/>
</dbReference>
<sequence>MISRVPSPEFLPLSIGEDLTPLPVYKAASTTSIDFDGLLTAPLQLHEDLKGGCGGQLWPAGMVLSKYMLREHKHDLKYATILELGAGGGLVGLAVALACNITAPIYITDQINMLPLMEQNVKLNNLESRVTPLVLNWGEPLPEVLSSKPATHILAADCVYFEPAFPLLLLTLTQLLTACDQAVIYFCFKKRRRADAQFMKAARKIFLIEEIEDKDKEVWTREQLFMYTFRSKIPKPNGHKAK</sequence>
<organism evidence="3">
    <name type="scientific">Pseudogymnoascus destructans</name>
    <dbReference type="NCBI Taxonomy" id="655981"/>
    <lineage>
        <taxon>Eukaryota</taxon>
        <taxon>Fungi</taxon>
        <taxon>Dikarya</taxon>
        <taxon>Ascomycota</taxon>
        <taxon>Pezizomycotina</taxon>
        <taxon>Leotiomycetes</taxon>
        <taxon>Thelebolales</taxon>
        <taxon>Thelebolaceae</taxon>
        <taxon>Pseudogymnoascus</taxon>
    </lineage>
</organism>
<feature type="binding site" evidence="1">
    <location>
        <position position="58"/>
    </location>
    <ligand>
        <name>S-adenosyl-L-methionine</name>
        <dbReference type="ChEBI" id="CHEBI:59789"/>
    </ligand>
</feature>
<dbReference type="eggNOG" id="KOG2793">
    <property type="taxonomic scope" value="Eukaryota"/>
</dbReference>
<dbReference type="Gene3D" id="3.40.50.150">
    <property type="entry name" value="Vaccinia Virus protein VP39"/>
    <property type="match status" value="1"/>
</dbReference>
<dbReference type="Pfam" id="PF10294">
    <property type="entry name" value="Methyltransf_16"/>
    <property type="match status" value="1"/>
</dbReference>
<feature type="binding site" evidence="1">
    <location>
        <position position="109"/>
    </location>
    <ligand>
        <name>S-adenosyl-L-methionine</name>
        <dbReference type="ChEBI" id="CHEBI:59789"/>
    </ligand>
</feature>
<feature type="binding site" evidence="1">
    <location>
        <position position="137"/>
    </location>
    <ligand>
        <name>S-adenosyl-L-methionine</name>
        <dbReference type="ChEBI" id="CHEBI:59789"/>
    </ligand>
</feature>
<keyword evidence="1" id="KW-0489">Methyltransferase</keyword>
<dbReference type="AlphaFoldDB" id="A0A176ZYI2"/>
<evidence type="ECO:0000313" key="3">
    <source>
        <dbReference type="EMBL" id="OAF54966.1"/>
    </source>
</evidence>
<accession>A0A176ZYI2</accession>